<dbReference type="GO" id="GO:0000160">
    <property type="term" value="P:phosphorelay signal transduction system"/>
    <property type="evidence" value="ECO:0007669"/>
    <property type="project" value="InterPro"/>
</dbReference>
<name>A0A369WTH4_9GAMM</name>
<comment type="caution">
    <text evidence="4">The sequence shown here is derived from an EMBL/GenBank/DDBJ whole genome shotgun (WGS) entry which is preliminary data.</text>
</comment>
<gene>
    <name evidence="4" type="ORF">DV711_02320</name>
</gene>
<dbReference type="Gene3D" id="3.40.50.2300">
    <property type="match status" value="1"/>
</dbReference>
<dbReference type="InterPro" id="IPR001789">
    <property type="entry name" value="Sig_transdc_resp-reg_receiver"/>
</dbReference>
<dbReference type="PANTHER" id="PTHR44591:SF19">
    <property type="entry name" value="TWO-COMPONENT RESPONSE REGULATOR-RELATED"/>
    <property type="match status" value="1"/>
</dbReference>
<dbReference type="Proteomes" id="UP000253769">
    <property type="component" value="Unassembled WGS sequence"/>
</dbReference>
<dbReference type="SMART" id="SM00448">
    <property type="entry name" value="REC"/>
    <property type="match status" value="1"/>
</dbReference>
<evidence type="ECO:0000259" key="3">
    <source>
        <dbReference type="PROSITE" id="PS50110"/>
    </source>
</evidence>
<dbReference type="SUPFAM" id="SSF52172">
    <property type="entry name" value="CheY-like"/>
    <property type="match status" value="1"/>
</dbReference>
<accession>A0A369WTH4</accession>
<evidence type="ECO:0000256" key="2">
    <source>
        <dbReference type="PROSITE-ProRule" id="PRU00169"/>
    </source>
</evidence>
<organism evidence="4 5">
    <name type="scientific">Motiliproteus coralliicola</name>
    <dbReference type="NCBI Taxonomy" id="2283196"/>
    <lineage>
        <taxon>Bacteria</taxon>
        <taxon>Pseudomonadati</taxon>
        <taxon>Pseudomonadota</taxon>
        <taxon>Gammaproteobacteria</taxon>
        <taxon>Oceanospirillales</taxon>
        <taxon>Oceanospirillaceae</taxon>
        <taxon>Motiliproteus</taxon>
    </lineage>
</organism>
<dbReference type="PROSITE" id="PS50110">
    <property type="entry name" value="RESPONSE_REGULATORY"/>
    <property type="match status" value="1"/>
</dbReference>
<dbReference type="CDD" id="cd17569">
    <property type="entry name" value="REC_HupR-like"/>
    <property type="match status" value="1"/>
</dbReference>
<reference evidence="4 5" key="1">
    <citation type="submission" date="2018-07" db="EMBL/GenBank/DDBJ databases">
        <title>Motiliproteus coralliicola sp. nov., a bacterium isolated from Coral.</title>
        <authorList>
            <person name="Wang G."/>
        </authorList>
    </citation>
    <scope>NUCLEOTIDE SEQUENCE [LARGE SCALE GENOMIC DNA]</scope>
    <source>
        <strain evidence="4 5">C34</strain>
    </source>
</reference>
<feature type="domain" description="Response regulatory" evidence="3">
    <location>
        <begin position="2"/>
        <end position="117"/>
    </location>
</feature>
<sequence>MNILIVDDDRLVVSSLKRLFLQQGWMPEGFCSPIEALEQAGRIKADVVISDLKMPEMDGIAFLSEYRLLQPESVRILLSGHADTRGLIAAINKAEIYRFITKPWQDDELCLSIRKAYEHFQLEHERNQLLAKLKTQQEVMGQQLSELQRLEKECQGITRVNWDSDGSILIDPDDYS</sequence>
<keyword evidence="5" id="KW-1185">Reference proteome</keyword>
<dbReference type="InterPro" id="IPR011006">
    <property type="entry name" value="CheY-like_superfamily"/>
</dbReference>
<dbReference type="PANTHER" id="PTHR44591">
    <property type="entry name" value="STRESS RESPONSE REGULATOR PROTEIN 1"/>
    <property type="match status" value="1"/>
</dbReference>
<feature type="modified residue" description="4-aspartylphosphate" evidence="2">
    <location>
        <position position="51"/>
    </location>
</feature>
<evidence type="ECO:0000313" key="5">
    <source>
        <dbReference type="Proteomes" id="UP000253769"/>
    </source>
</evidence>
<dbReference type="RefSeq" id="WP_114694030.1">
    <property type="nucleotide sequence ID" value="NZ_QQOH01000001.1"/>
</dbReference>
<protein>
    <submittedName>
        <fullName evidence="4">Response regulator</fullName>
    </submittedName>
</protein>
<evidence type="ECO:0000256" key="1">
    <source>
        <dbReference type="ARBA" id="ARBA00022553"/>
    </source>
</evidence>
<dbReference type="InterPro" id="IPR050595">
    <property type="entry name" value="Bact_response_regulator"/>
</dbReference>
<dbReference type="EMBL" id="QQOH01000001">
    <property type="protein sequence ID" value="RDE24443.1"/>
    <property type="molecule type" value="Genomic_DNA"/>
</dbReference>
<dbReference type="OrthoDB" id="9802066at2"/>
<keyword evidence="1 2" id="KW-0597">Phosphoprotein</keyword>
<dbReference type="AlphaFoldDB" id="A0A369WTH4"/>
<evidence type="ECO:0000313" key="4">
    <source>
        <dbReference type="EMBL" id="RDE24443.1"/>
    </source>
</evidence>
<dbReference type="Pfam" id="PF00072">
    <property type="entry name" value="Response_reg"/>
    <property type="match status" value="1"/>
</dbReference>
<proteinExistence type="predicted"/>